<evidence type="ECO:0000313" key="8">
    <source>
        <dbReference type="EMBL" id="RDV04214.1"/>
    </source>
</evidence>
<feature type="domain" description="RimM N-terminal" evidence="6">
    <location>
        <begin position="13"/>
        <end position="92"/>
    </location>
</feature>
<sequence length="175" mass="18754">MRSEKSDKSGRVCVARIGAAHGVRGEVKLWSFTEDPAAIADYGPFETLDGKRTFDIETMRAAKDHFVARLSGVPDRTAAEKLTNTDLYVPRERLPAIDEDGTYYHADLIGLAAVSPEGVALGKVTALYNFGAGDLIEIATTQGGEPLLLPFSNAVVPEVDIKGGKVVIVLPTIIE</sequence>
<evidence type="ECO:0000256" key="5">
    <source>
        <dbReference type="HAMAP-Rule" id="MF_00014"/>
    </source>
</evidence>
<dbReference type="GO" id="GO:0005840">
    <property type="term" value="C:ribosome"/>
    <property type="evidence" value="ECO:0007669"/>
    <property type="project" value="InterPro"/>
</dbReference>
<dbReference type="PANTHER" id="PTHR33692">
    <property type="entry name" value="RIBOSOME MATURATION FACTOR RIMM"/>
    <property type="match status" value="1"/>
</dbReference>
<accession>A0A371B9J4</accession>
<comment type="function">
    <text evidence="5">An accessory protein needed during the final step in the assembly of 30S ribosomal subunit, possibly for assembly of the head region. Essential for efficient processing of 16S rRNA. May be needed both before and after RbfA during the maturation of 16S rRNA. It has affinity for free ribosomal 30S subunits but not for 70S ribosomes.</text>
</comment>
<dbReference type="NCBIfam" id="TIGR02273">
    <property type="entry name" value="16S_RimM"/>
    <property type="match status" value="1"/>
</dbReference>
<dbReference type="SUPFAM" id="SSF50447">
    <property type="entry name" value="Translation proteins"/>
    <property type="match status" value="1"/>
</dbReference>
<dbReference type="GO" id="GO:0043022">
    <property type="term" value="F:ribosome binding"/>
    <property type="evidence" value="ECO:0007669"/>
    <property type="project" value="InterPro"/>
</dbReference>
<evidence type="ECO:0000259" key="7">
    <source>
        <dbReference type="Pfam" id="PF24986"/>
    </source>
</evidence>
<keyword evidence="3 5" id="KW-0698">rRNA processing</keyword>
<dbReference type="EMBL" id="QRGO01000001">
    <property type="protein sequence ID" value="RDV04214.1"/>
    <property type="molecule type" value="Genomic_DNA"/>
</dbReference>
<comment type="subcellular location">
    <subcellularLocation>
        <location evidence="5">Cytoplasm</location>
    </subcellularLocation>
</comment>
<name>A0A371B9J4_9BRAD</name>
<dbReference type="RefSeq" id="WP_115516240.1">
    <property type="nucleotide sequence ID" value="NZ_QRGO01000001.1"/>
</dbReference>
<reference evidence="9" key="1">
    <citation type="submission" date="2018-08" db="EMBL/GenBank/DDBJ databases">
        <authorList>
            <person name="Kim S.-J."/>
            <person name="Jung G.-Y."/>
        </authorList>
    </citation>
    <scope>NUCLEOTIDE SEQUENCE [LARGE SCALE GENOMIC DNA]</scope>
    <source>
        <strain evidence="9">GY_H</strain>
    </source>
</reference>
<dbReference type="InterPro" id="IPR011033">
    <property type="entry name" value="PRC_barrel-like_sf"/>
</dbReference>
<evidence type="ECO:0000256" key="1">
    <source>
        <dbReference type="ARBA" id="ARBA00022490"/>
    </source>
</evidence>
<dbReference type="OrthoDB" id="9788191at2"/>
<gene>
    <name evidence="5" type="primary">rimM</name>
    <name evidence="8" type="ORF">DXH78_06220</name>
</gene>
<evidence type="ECO:0000256" key="2">
    <source>
        <dbReference type="ARBA" id="ARBA00022517"/>
    </source>
</evidence>
<keyword evidence="4 5" id="KW-0143">Chaperone</keyword>
<dbReference type="Gene3D" id="2.40.30.60">
    <property type="entry name" value="RimM"/>
    <property type="match status" value="1"/>
</dbReference>
<dbReference type="InterPro" id="IPR009000">
    <property type="entry name" value="Transl_B-barrel_sf"/>
</dbReference>
<dbReference type="PANTHER" id="PTHR33692:SF1">
    <property type="entry name" value="RIBOSOME MATURATION FACTOR RIMM"/>
    <property type="match status" value="1"/>
</dbReference>
<dbReference type="Gene3D" id="2.30.30.240">
    <property type="entry name" value="PRC-barrel domain"/>
    <property type="match status" value="1"/>
</dbReference>
<feature type="domain" description="Ribosome maturation factor RimM PRC barrel" evidence="7">
    <location>
        <begin position="106"/>
        <end position="172"/>
    </location>
</feature>
<comment type="caution">
    <text evidence="8">The sequence shown here is derived from an EMBL/GenBank/DDBJ whole genome shotgun (WGS) entry which is preliminary data.</text>
</comment>
<evidence type="ECO:0000259" key="6">
    <source>
        <dbReference type="Pfam" id="PF01782"/>
    </source>
</evidence>
<dbReference type="GO" id="GO:0042274">
    <property type="term" value="P:ribosomal small subunit biogenesis"/>
    <property type="evidence" value="ECO:0007669"/>
    <property type="project" value="UniProtKB-UniRule"/>
</dbReference>
<dbReference type="HAMAP" id="MF_00014">
    <property type="entry name" value="Ribosome_mat_RimM"/>
    <property type="match status" value="1"/>
</dbReference>
<dbReference type="InterPro" id="IPR036976">
    <property type="entry name" value="RimM_N_sf"/>
</dbReference>
<comment type="domain">
    <text evidence="5">The PRC barrel domain binds ribosomal protein uS19.</text>
</comment>
<keyword evidence="2 5" id="KW-0690">Ribosome biogenesis</keyword>
<keyword evidence="9" id="KW-1185">Reference proteome</keyword>
<dbReference type="Proteomes" id="UP000263993">
    <property type="component" value="Unassembled WGS sequence"/>
</dbReference>
<organism evidence="8 9">
    <name type="scientific">Undibacter mobilis</name>
    <dbReference type="NCBI Taxonomy" id="2292256"/>
    <lineage>
        <taxon>Bacteria</taxon>
        <taxon>Pseudomonadati</taxon>
        <taxon>Pseudomonadota</taxon>
        <taxon>Alphaproteobacteria</taxon>
        <taxon>Hyphomicrobiales</taxon>
        <taxon>Nitrobacteraceae</taxon>
        <taxon>Undibacter</taxon>
    </lineage>
</organism>
<evidence type="ECO:0000256" key="4">
    <source>
        <dbReference type="ARBA" id="ARBA00023186"/>
    </source>
</evidence>
<dbReference type="InterPro" id="IPR056792">
    <property type="entry name" value="PRC_RimM"/>
</dbReference>
<dbReference type="GO" id="GO:0006364">
    <property type="term" value="P:rRNA processing"/>
    <property type="evidence" value="ECO:0007669"/>
    <property type="project" value="UniProtKB-UniRule"/>
</dbReference>
<dbReference type="Pfam" id="PF01782">
    <property type="entry name" value="RimM"/>
    <property type="match status" value="1"/>
</dbReference>
<evidence type="ECO:0000256" key="3">
    <source>
        <dbReference type="ARBA" id="ARBA00022552"/>
    </source>
</evidence>
<proteinExistence type="inferred from homology"/>
<keyword evidence="1 5" id="KW-0963">Cytoplasm</keyword>
<dbReference type="InterPro" id="IPR002676">
    <property type="entry name" value="RimM_N"/>
</dbReference>
<protein>
    <recommendedName>
        <fullName evidence="5">Ribosome maturation factor RimM</fullName>
    </recommendedName>
</protein>
<comment type="similarity">
    <text evidence="5">Belongs to the RimM family.</text>
</comment>
<dbReference type="GO" id="GO:0005737">
    <property type="term" value="C:cytoplasm"/>
    <property type="evidence" value="ECO:0007669"/>
    <property type="project" value="UniProtKB-SubCell"/>
</dbReference>
<dbReference type="InterPro" id="IPR011961">
    <property type="entry name" value="RimM"/>
</dbReference>
<dbReference type="AlphaFoldDB" id="A0A371B9J4"/>
<evidence type="ECO:0000313" key="9">
    <source>
        <dbReference type="Proteomes" id="UP000263993"/>
    </source>
</evidence>
<dbReference type="Pfam" id="PF24986">
    <property type="entry name" value="PRC_RimM"/>
    <property type="match status" value="1"/>
</dbReference>
<comment type="subunit">
    <text evidence="5">Binds ribosomal protein uS19.</text>
</comment>
<dbReference type="SUPFAM" id="SSF50346">
    <property type="entry name" value="PRC-barrel domain"/>
    <property type="match status" value="1"/>
</dbReference>